<evidence type="ECO:0000256" key="5">
    <source>
        <dbReference type="SAM" id="MobiDB-lite"/>
    </source>
</evidence>
<evidence type="ECO:0000256" key="3">
    <source>
        <dbReference type="ARBA" id="ARBA00022833"/>
    </source>
</evidence>
<reference evidence="7" key="1">
    <citation type="submission" date="2020-05" db="EMBL/GenBank/DDBJ databases">
        <title>Mycena genomes resolve the evolution of fungal bioluminescence.</title>
        <authorList>
            <person name="Tsai I.J."/>
        </authorList>
    </citation>
    <scope>NUCLEOTIDE SEQUENCE</scope>
    <source>
        <strain evidence="7">CCC161011</strain>
    </source>
</reference>
<dbReference type="GO" id="GO:0061630">
    <property type="term" value="F:ubiquitin protein ligase activity"/>
    <property type="evidence" value="ECO:0007669"/>
    <property type="project" value="InterPro"/>
</dbReference>
<name>A0A8H7DCC1_9AGAR</name>
<dbReference type="PANTHER" id="PTHR11224:SF10">
    <property type="entry name" value="IP09428P-RELATED"/>
    <property type="match status" value="1"/>
</dbReference>
<evidence type="ECO:0000256" key="4">
    <source>
        <dbReference type="PROSITE-ProRule" id="PRU00723"/>
    </source>
</evidence>
<feature type="zinc finger region" description="C3H1-type" evidence="4">
    <location>
        <begin position="30"/>
        <end position="52"/>
    </location>
</feature>
<evidence type="ECO:0000256" key="1">
    <source>
        <dbReference type="ARBA" id="ARBA00022723"/>
    </source>
</evidence>
<dbReference type="PROSITE" id="PS50103">
    <property type="entry name" value="ZF_C3H1"/>
    <property type="match status" value="3"/>
</dbReference>
<protein>
    <recommendedName>
        <fullName evidence="6">C3H1-type domain-containing protein</fullName>
    </recommendedName>
</protein>
<dbReference type="SUPFAM" id="SSF90229">
    <property type="entry name" value="CCCH zinc finger"/>
    <property type="match status" value="2"/>
</dbReference>
<dbReference type="InterPro" id="IPR045072">
    <property type="entry name" value="MKRN-like"/>
</dbReference>
<dbReference type="GO" id="GO:0000209">
    <property type="term" value="P:protein polyubiquitination"/>
    <property type="evidence" value="ECO:0007669"/>
    <property type="project" value="InterPro"/>
</dbReference>
<keyword evidence="1 4" id="KW-0479">Metal-binding</keyword>
<feature type="compositionally biased region" description="Basic and acidic residues" evidence="5">
    <location>
        <begin position="1"/>
        <end position="11"/>
    </location>
</feature>
<feature type="domain" description="C3H1-type" evidence="6">
    <location>
        <begin position="55"/>
        <end position="77"/>
    </location>
</feature>
<feature type="compositionally biased region" description="Polar residues" evidence="5">
    <location>
        <begin position="113"/>
        <end position="124"/>
    </location>
</feature>
<dbReference type="GO" id="GO:0008270">
    <property type="term" value="F:zinc ion binding"/>
    <property type="evidence" value="ECO:0007669"/>
    <property type="project" value="UniProtKB-KW"/>
</dbReference>
<dbReference type="InterPro" id="IPR000571">
    <property type="entry name" value="Znf_CCCH"/>
</dbReference>
<dbReference type="Gene3D" id="4.10.1000.10">
    <property type="entry name" value="Zinc finger, CCCH-type"/>
    <property type="match status" value="2"/>
</dbReference>
<sequence>MPSADQRHSPDDRDEENEGRGGSNNLYHVTCKFYKLGGCTLGSSCPYSHNLSHIPCKFYRIRDCFAGSSCPFSHSLVDHERQNEVCAWFLEGKCKFGHRCALAHVLPGQSTVRTEQLDSRTSAPTDDAPETLSTGFATLSETGAGEISEQPTIQQLNRQYWNIRREISTLAVRGEAIERRLRNLSVKDPYIYLTSSELTRRLARVKAELADERNLSRKVEHILEDIRRECEMPIVTPLLLSAFVED</sequence>
<dbReference type="AlphaFoldDB" id="A0A8H7DCC1"/>
<proteinExistence type="predicted"/>
<feature type="domain" description="C3H1-type" evidence="6">
    <location>
        <begin position="80"/>
        <end position="107"/>
    </location>
</feature>
<evidence type="ECO:0000259" key="6">
    <source>
        <dbReference type="PROSITE" id="PS50103"/>
    </source>
</evidence>
<keyword evidence="3 4" id="KW-0862">Zinc</keyword>
<feature type="region of interest" description="Disordered" evidence="5">
    <location>
        <begin position="113"/>
        <end position="133"/>
    </location>
</feature>
<feature type="region of interest" description="Disordered" evidence="5">
    <location>
        <begin position="1"/>
        <end position="21"/>
    </location>
</feature>
<gene>
    <name evidence="7" type="ORF">MVEN_00246300</name>
</gene>
<feature type="zinc finger region" description="C3H1-type" evidence="4">
    <location>
        <begin position="55"/>
        <end position="77"/>
    </location>
</feature>
<dbReference type="Proteomes" id="UP000620124">
    <property type="component" value="Unassembled WGS sequence"/>
</dbReference>
<dbReference type="Pfam" id="PF14608">
    <property type="entry name" value="zf-CCCH_2"/>
    <property type="match status" value="3"/>
</dbReference>
<keyword evidence="8" id="KW-1185">Reference proteome</keyword>
<evidence type="ECO:0000313" key="7">
    <source>
        <dbReference type="EMBL" id="KAF7369190.1"/>
    </source>
</evidence>
<dbReference type="SMART" id="SM00356">
    <property type="entry name" value="ZnF_C3H1"/>
    <property type="match status" value="3"/>
</dbReference>
<organism evidence="7 8">
    <name type="scientific">Mycena venus</name>
    <dbReference type="NCBI Taxonomy" id="2733690"/>
    <lineage>
        <taxon>Eukaryota</taxon>
        <taxon>Fungi</taxon>
        <taxon>Dikarya</taxon>
        <taxon>Basidiomycota</taxon>
        <taxon>Agaricomycotina</taxon>
        <taxon>Agaricomycetes</taxon>
        <taxon>Agaricomycetidae</taxon>
        <taxon>Agaricales</taxon>
        <taxon>Marasmiineae</taxon>
        <taxon>Mycenaceae</taxon>
        <taxon>Mycena</taxon>
    </lineage>
</organism>
<evidence type="ECO:0000256" key="2">
    <source>
        <dbReference type="ARBA" id="ARBA00022771"/>
    </source>
</evidence>
<evidence type="ECO:0000313" key="8">
    <source>
        <dbReference type="Proteomes" id="UP000620124"/>
    </source>
</evidence>
<feature type="domain" description="C3H1-type" evidence="6">
    <location>
        <begin position="30"/>
        <end position="52"/>
    </location>
</feature>
<dbReference type="InterPro" id="IPR036855">
    <property type="entry name" value="Znf_CCCH_sf"/>
</dbReference>
<accession>A0A8H7DCC1</accession>
<comment type="caution">
    <text evidence="7">The sequence shown here is derived from an EMBL/GenBank/DDBJ whole genome shotgun (WGS) entry which is preliminary data.</text>
</comment>
<dbReference type="PANTHER" id="PTHR11224">
    <property type="entry name" value="MAKORIN-RELATED"/>
    <property type="match status" value="1"/>
</dbReference>
<feature type="zinc finger region" description="C3H1-type" evidence="4">
    <location>
        <begin position="80"/>
        <end position="107"/>
    </location>
</feature>
<dbReference type="EMBL" id="JACAZI010000002">
    <property type="protein sequence ID" value="KAF7369190.1"/>
    <property type="molecule type" value="Genomic_DNA"/>
</dbReference>
<dbReference type="OrthoDB" id="411372at2759"/>
<keyword evidence="2 4" id="KW-0863">Zinc-finger</keyword>